<dbReference type="Proteomes" id="UP000034112">
    <property type="component" value="Unassembled WGS sequence"/>
</dbReference>
<keyword evidence="3" id="KW-0964">Secreted</keyword>
<evidence type="ECO:0000313" key="6">
    <source>
        <dbReference type="Proteomes" id="UP000034112"/>
    </source>
</evidence>
<feature type="signal peptide" evidence="4">
    <location>
        <begin position="1"/>
        <end position="18"/>
    </location>
</feature>
<dbReference type="OMA" id="CHRLEYG"/>
<sequence length="142" mass="15151">MQLNSLFTAAILAVASTATYVSFDTGYDDPSRSLNDVSCSDGPNGLITKYHWQTQGQVSNFPYIGGAQGITWNSPQCGTCYKLEYGGRSIHILAIDAAYNGGLNIALKALNELTDGHAIEWGHIDAVATVVSAKECGLYTVQ</sequence>
<dbReference type="CDD" id="cd22778">
    <property type="entry name" value="DPBB_CEPL-like"/>
    <property type="match status" value="1"/>
</dbReference>
<dbReference type="AlphaFoldDB" id="A0A0F9Y2N5"/>
<protein>
    <submittedName>
        <fullName evidence="5">Uncharacterized protein</fullName>
    </submittedName>
</protein>
<evidence type="ECO:0000256" key="3">
    <source>
        <dbReference type="ARBA" id="ARBA00022525"/>
    </source>
</evidence>
<dbReference type="SUPFAM" id="SSF50685">
    <property type="entry name" value="Barwin-like endoglucanases"/>
    <property type="match status" value="1"/>
</dbReference>
<comment type="caution">
    <text evidence="5">The sequence shown here is derived from an EMBL/GenBank/DDBJ whole genome shotgun (WGS) entry which is preliminary data.</text>
</comment>
<comment type="subcellular location">
    <subcellularLocation>
        <location evidence="1">Secreted</location>
    </subcellularLocation>
</comment>
<dbReference type="InterPro" id="IPR036908">
    <property type="entry name" value="RlpA-like_sf"/>
</dbReference>
<proteinExistence type="inferred from homology"/>
<dbReference type="OrthoDB" id="4898945at2759"/>
<dbReference type="GO" id="GO:0005576">
    <property type="term" value="C:extracellular region"/>
    <property type="evidence" value="ECO:0007669"/>
    <property type="project" value="UniProtKB-SubCell"/>
</dbReference>
<evidence type="ECO:0000313" key="5">
    <source>
        <dbReference type="EMBL" id="KKP06423.1"/>
    </source>
</evidence>
<gene>
    <name evidence="5" type="ORF">THAR02_01474</name>
</gene>
<accession>A0A0F9Y2N5</accession>
<dbReference type="InterPro" id="IPR010829">
    <property type="entry name" value="Cerato-platanin"/>
</dbReference>
<evidence type="ECO:0000256" key="2">
    <source>
        <dbReference type="ARBA" id="ARBA00010421"/>
    </source>
</evidence>
<dbReference type="Gene3D" id="2.40.40.10">
    <property type="entry name" value="RlpA-like domain"/>
    <property type="match status" value="1"/>
</dbReference>
<evidence type="ECO:0000256" key="1">
    <source>
        <dbReference type="ARBA" id="ARBA00004613"/>
    </source>
</evidence>
<keyword evidence="4" id="KW-0732">Signal</keyword>
<name>A0A0F9Y2N5_TRIHA</name>
<dbReference type="Pfam" id="PF07249">
    <property type="entry name" value="Cerato-platanin"/>
    <property type="match status" value="1"/>
</dbReference>
<feature type="chain" id="PRO_5002530226" evidence="4">
    <location>
        <begin position="19"/>
        <end position="142"/>
    </location>
</feature>
<dbReference type="EMBL" id="JOKZ01000026">
    <property type="protein sequence ID" value="KKP06423.1"/>
    <property type="molecule type" value="Genomic_DNA"/>
</dbReference>
<comment type="similarity">
    <text evidence="2">Belongs to the cerato-platanin family.</text>
</comment>
<evidence type="ECO:0000256" key="4">
    <source>
        <dbReference type="SAM" id="SignalP"/>
    </source>
</evidence>
<reference evidence="6" key="1">
    <citation type="journal article" date="2015" name="Genome Announc.">
        <title>Draft whole-genome sequence of the biocontrol agent Trichoderma harzianum T6776.</title>
        <authorList>
            <person name="Baroncelli R."/>
            <person name="Piaggeschi G."/>
            <person name="Fiorini L."/>
            <person name="Bertolini E."/>
            <person name="Zapparata A."/>
            <person name="Pe M.E."/>
            <person name="Sarrocco S."/>
            <person name="Vannacci G."/>
        </authorList>
    </citation>
    <scope>NUCLEOTIDE SEQUENCE [LARGE SCALE GENOMIC DNA]</scope>
    <source>
        <strain evidence="6">T6776</strain>
    </source>
</reference>
<organism evidence="5 6">
    <name type="scientific">Trichoderma harzianum</name>
    <name type="common">Hypocrea lixii</name>
    <dbReference type="NCBI Taxonomy" id="5544"/>
    <lineage>
        <taxon>Eukaryota</taxon>
        <taxon>Fungi</taxon>
        <taxon>Dikarya</taxon>
        <taxon>Ascomycota</taxon>
        <taxon>Pezizomycotina</taxon>
        <taxon>Sordariomycetes</taxon>
        <taxon>Hypocreomycetidae</taxon>
        <taxon>Hypocreales</taxon>
        <taxon>Hypocreaceae</taxon>
        <taxon>Trichoderma</taxon>
    </lineage>
</organism>